<accession>A0A1D8K3Z1</accession>
<gene>
    <name evidence="3" type="ORF">BJI67_00090</name>
</gene>
<dbReference type="InterPro" id="IPR010559">
    <property type="entry name" value="Sig_transdc_His_kin_internal"/>
</dbReference>
<dbReference type="KEGG" id="aaeo:BJI67_00090"/>
<keyword evidence="4" id="KW-1185">Reference proteome</keyword>
<name>A0A1D8K3Z1_9GAMM</name>
<dbReference type="PANTHER" id="PTHR34220:SF7">
    <property type="entry name" value="SENSOR HISTIDINE KINASE YPDA"/>
    <property type="match status" value="1"/>
</dbReference>
<dbReference type="InterPro" id="IPR050640">
    <property type="entry name" value="Bact_2-comp_sensor_kinase"/>
</dbReference>
<protein>
    <recommendedName>
        <fullName evidence="2">Signal transduction histidine kinase internal region domain-containing protein</fullName>
    </recommendedName>
</protein>
<dbReference type="SUPFAM" id="SSF55874">
    <property type="entry name" value="ATPase domain of HSP90 chaperone/DNA topoisomerase II/histidine kinase"/>
    <property type="match status" value="1"/>
</dbReference>
<feature type="transmembrane region" description="Helical" evidence="1">
    <location>
        <begin position="47"/>
        <end position="70"/>
    </location>
</feature>
<feature type="transmembrane region" description="Helical" evidence="1">
    <location>
        <begin position="82"/>
        <end position="105"/>
    </location>
</feature>
<dbReference type="GO" id="GO:0000155">
    <property type="term" value="F:phosphorelay sensor kinase activity"/>
    <property type="evidence" value="ECO:0007669"/>
    <property type="project" value="InterPro"/>
</dbReference>
<dbReference type="Pfam" id="PF06580">
    <property type="entry name" value="His_kinase"/>
    <property type="match status" value="1"/>
</dbReference>
<feature type="transmembrane region" description="Helical" evidence="1">
    <location>
        <begin position="125"/>
        <end position="144"/>
    </location>
</feature>
<evidence type="ECO:0000259" key="2">
    <source>
        <dbReference type="Pfam" id="PF06580"/>
    </source>
</evidence>
<dbReference type="AlphaFoldDB" id="A0A1D8K3Z1"/>
<proteinExistence type="predicted"/>
<evidence type="ECO:0000256" key="1">
    <source>
        <dbReference type="SAM" id="Phobius"/>
    </source>
</evidence>
<keyword evidence="1" id="KW-0472">Membrane</keyword>
<feature type="transmembrane region" description="Helical" evidence="1">
    <location>
        <begin position="21"/>
        <end position="41"/>
    </location>
</feature>
<dbReference type="GO" id="GO:0016020">
    <property type="term" value="C:membrane"/>
    <property type="evidence" value="ECO:0007669"/>
    <property type="project" value="InterPro"/>
</dbReference>
<dbReference type="EMBL" id="CP017448">
    <property type="protein sequence ID" value="AOV15672.1"/>
    <property type="molecule type" value="Genomic_DNA"/>
</dbReference>
<evidence type="ECO:0000313" key="4">
    <source>
        <dbReference type="Proteomes" id="UP000095342"/>
    </source>
</evidence>
<organism evidence="3 4">
    <name type="scientific">Acidihalobacter aeolianus</name>
    <dbReference type="NCBI Taxonomy" id="2792603"/>
    <lineage>
        <taxon>Bacteria</taxon>
        <taxon>Pseudomonadati</taxon>
        <taxon>Pseudomonadota</taxon>
        <taxon>Gammaproteobacteria</taxon>
        <taxon>Chromatiales</taxon>
        <taxon>Ectothiorhodospiraceae</taxon>
        <taxon>Acidihalobacter</taxon>
    </lineage>
</organism>
<dbReference type="PANTHER" id="PTHR34220">
    <property type="entry name" value="SENSOR HISTIDINE KINASE YPDA"/>
    <property type="match status" value="1"/>
</dbReference>
<evidence type="ECO:0000313" key="3">
    <source>
        <dbReference type="EMBL" id="AOV15672.1"/>
    </source>
</evidence>
<sequence length="355" mass="39452">MRDEGSFSNHFFLPDFCRDSTLLLVILIAELLAVVLTLAHSGTSEHFWRSLALISLFVQWIALGWVALLCRLGAWLNRLAPAAAAAIAYAIVLLITLTVSALTVWLANRVMPSTTGDTSLDAQFVLRNALICAIVAAVGLRYMYMQHEWKRNIEARTGARLAALQARIRPHFLFNSMNSIAALIRSRPTVAETAVLDLAEVFRSALEEKDWSTLSEEFELSRHYLALESLRLGDRLQVEWDVESDLGDVRLPALSLQPLVENAVYHGIQPRPEGGAIRIGAHRSNTSLHISIDNPLPSDSTAQHRGNGIAVSNLKERLALAYRGEARLETRVDDGRYLVQLTLPMGDNYARHDRG</sequence>
<dbReference type="Gene3D" id="3.30.565.10">
    <property type="entry name" value="Histidine kinase-like ATPase, C-terminal domain"/>
    <property type="match status" value="1"/>
</dbReference>
<keyword evidence="1" id="KW-0812">Transmembrane</keyword>
<reference evidence="3 4" key="1">
    <citation type="submission" date="2016-09" db="EMBL/GenBank/DDBJ databases">
        <title>Acidihalobacter prosperus V6 (DSM14174).</title>
        <authorList>
            <person name="Khaleque H.N."/>
            <person name="Ramsay J.P."/>
            <person name="Murphy R.J.T."/>
            <person name="Kaksonen A.H."/>
            <person name="Boxall N.J."/>
            <person name="Watkin E.L.J."/>
        </authorList>
    </citation>
    <scope>NUCLEOTIDE SEQUENCE [LARGE SCALE GENOMIC DNA]</scope>
    <source>
        <strain evidence="3 4">V6</strain>
    </source>
</reference>
<dbReference type="Proteomes" id="UP000095342">
    <property type="component" value="Chromosome"/>
</dbReference>
<keyword evidence="1" id="KW-1133">Transmembrane helix</keyword>
<dbReference type="InterPro" id="IPR036890">
    <property type="entry name" value="HATPase_C_sf"/>
</dbReference>
<feature type="domain" description="Signal transduction histidine kinase internal region" evidence="2">
    <location>
        <begin position="159"/>
        <end position="236"/>
    </location>
</feature>